<dbReference type="CDD" id="cd10747">
    <property type="entry name" value="DnaJ_C"/>
    <property type="match status" value="1"/>
</dbReference>
<accession>A0A507EXN7</accession>
<sequence length="365" mass="40449">MKLALVFLLAFVLLATTALAGKDYYGILGVNRSALKREIKKAYKELSKKYHPDKNPGDKESEQKFIECAQAYEVLSNDEKRRIYDQYGEEGLKEGGGGGQQFHNPFDIFSQFGFGGGGHRGHQERKGAETQMEIRVTLEEIFNGEQVEVEINKQVICPICRGSGAKKADDVKKCTSCGGQGIRIVKHQLAPGMWQQMQTTCDVCGGKGKIVKSKCASCNGHKVKRGSHQITVTIERGVADNHPIIFENEGDEHPDITPGDVHFIVRTVPHAIFTREGIHLRMRAEIPLKQALLGIAFEVKHLDGNKITIQREGVTQPGFVQTVKGQGMPTHMYPSERGDLYVEYSVKLPEKLTAAQKAAIEKAFS</sequence>
<dbReference type="InterPro" id="IPR012724">
    <property type="entry name" value="DnaJ"/>
</dbReference>
<comment type="caution">
    <text evidence="9">The sequence shown here is derived from an EMBL/GenBank/DDBJ whole genome shotgun (WGS) entry which is preliminary data.</text>
</comment>
<name>A0A507EXN7_9FUNG</name>
<dbReference type="PROSITE" id="PS51188">
    <property type="entry name" value="ZF_CR"/>
    <property type="match status" value="1"/>
</dbReference>
<dbReference type="GO" id="GO:0005524">
    <property type="term" value="F:ATP binding"/>
    <property type="evidence" value="ECO:0007669"/>
    <property type="project" value="InterPro"/>
</dbReference>
<dbReference type="GO" id="GO:0009408">
    <property type="term" value="P:response to heat"/>
    <property type="evidence" value="ECO:0007669"/>
    <property type="project" value="InterPro"/>
</dbReference>
<dbReference type="GO" id="GO:0008270">
    <property type="term" value="F:zinc ion binding"/>
    <property type="evidence" value="ECO:0007669"/>
    <property type="project" value="UniProtKB-KW"/>
</dbReference>
<dbReference type="SUPFAM" id="SSF57938">
    <property type="entry name" value="DnaJ/Hsp40 cysteine-rich domain"/>
    <property type="match status" value="1"/>
</dbReference>
<dbReference type="InterPro" id="IPR036869">
    <property type="entry name" value="J_dom_sf"/>
</dbReference>
<keyword evidence="6" id="KW-0732">Signal</keyword>
<dbReference type="Gene3D" id="2.10.230.10">
    <property type="entry name" value="Heat shock protein DnaJ, cysteine-rich domain"/>
    <property type="match status" value="1"/>
</dbReference>
<evidence type="ECO:0000256" key="3">
    <source>
        <dbReference type="ARBA" id="ARBA00022771"/>
    </source>
</evidence>
<dbReference type="SUPFAM" id="SSF49493">
    <property type="entry name" value="HSP40/DnaJ peptide-binding domain"/>
    <property type="match status" value="2"/>
</dbReference>
<dbReference type="InterPro" id="IPR044713">
    <property type="entry name" value="DNJA1/2-like"/>
</dbReference>
<dbReference type="AlphaFoldDB" id="A0A507EXN7"/>
<dbReference type="CDD" id="cd10719">
    <property type="entry name" value="DnaJ_zf"/>
    <property type="match status" value="1"/>
</dbReference>
<organism evidence="9 10">
    <name type="scientific">Chytriomyces confervae</name>
    <dbReference type="NCBI Taxonomy" id="246404"/>
    <lineage>
        <taxon>Eukaryota</taxon>
        <taxon>Fungi</taxon>
        <taxon>Fungi incertae sedis</taxon>
        <taxon>Chytridiomycota</taxon>
        <taxon>Chytridiomycota incertae sedis</taxon>
        <taxon>Chytridiomycetes</taxon>
        <taxon>Chytridiales</taxon>
        <taxon>Chytriomycetaceae</taxon>
        <taxon>Chytriomyces</taxon>
    </lineage>
</organism>
<dbReference type="STRING" id="246404.A0A507EXN7"/>
<dbReference type="PANTHER" id="PTHR43888">
    <property type="entry name" value="DNAJ-LIKE-2, ISOFORM A-RELATED"/>
    <property type="match status" value="1"/>
</dbReference>
<keyword evidence="4 5" id="KW-0862">Zinc</keyword>
<dbReference type="CDD" id="cd06257">
    <property type="entry name" value="DnaJ"/>
    <property type="match status" value="1"/>
</dbReference>
<dbReference type="GO" id="GO:0051082">
    <property type="term" value="F:unfolded protein binding"/>
    <property type="evidence" value="ECO:0007669"/>
    <property type="project" value="InterPro"/>
</dbReference>
<proteinExistence type="inferred from homology"/>
<dbReference type="EMBL" id="QEAP01000343">
    <property type="protein sequence ID" value="TPX68671.1"/>
    <property type="molecule type" value="Genomic_DNA"/>
</dbReference>
<dbReference type="FunFam" id="2.10.230.10:FF:000001">
    <property type="entry name" value="DnaJ subfamily A member 2"/>
    <property type="match status" value="1"/>
</dbReference>
<dbReference type="PRINTS" id="PR00625">
    <property type="entry name" value="JDOMAIN"/>
</dbReference>
<dbReference type="GO" id="GO:0030544">
    <property type="term" value="F:Hsp70 protein binding"/>
    <property type="evidence" value="ECO:0007669"/>
    <property type="project" value="InterPro"/>
</dbReference>
<keyword evidence="10" id="KW-1185">Reference proteome</keyword>
<evidence type="ECO:0000256" key="5">
    <source>
        <dbReference type="PROSITE-ProRule" id="PRU00546"/>
    </source>
</evidence>
<protein>
    <recommendedName>
        <fullName evidence="11">J domain-containing protein</fullName>
    </recommendedName>
</protein>
<feature type="domain" description="J" evidence="7">
    <location>
        <begin position="23"/>
        <end position="88"/>
    </location>
</feature>
<dbReference type="OrthoDB" id="550424at2759"/>
<evidence type="ECO:0000256" key="4">
    <source>
        <dbReference type="ARBA" id="ARBA00022833"/>
    </source>
</evidence>
<dbReference type="GO" id="GO:0006457">
    <property type="term" value="P:protein folding"/>
    <property type="evidence" value="ECO:0007669"/>
    <property type="project" value="InterPro"/>
</dbReference>
<feature type="signal peptide" evidence="6">
    <location>
        <begin position="1"/>
        <end position="20"/>
    </location>
</feature>
<dbReference type="InterPro" id="IPR002939">
    <property type="entry name" value="DnaJ_C"/>
</dbReference>
<evidence type="ECO:0000313" key="10">
    <source>
        <dbReference type="Proteomes" id="UP000320333"/>
    </source>
</evidence>
<dbReference type="Proteomes" id="UP000320333">
    <property type="component" value="Unassembled WGS sequence"/>
</dbReference>
<dbReference type="HAMAP" id="MF_01152">
    <property type="entry name" value="DnaJ"/>
    <property type="match status" value="1"/>
</dbReference>
<evidence type="ECO:0000259" key="7">
    <source>
        <dbReference type="PROSITE" id="PS50076"/>
    </source>
</evidence>
<dbReference type="InterPro" id="IPR001305">
    <property type="entry name" value="HSP_DnaJ_Cys-rich_dom"/>
</dbReference>
<evidence type="ECO:0000256" key="2">
    <source>
        <dbReference type="ARBA" id="ARBA00022737"/>
    </source>
</evidence>
<evidence type="ECO:0000259" key="8">
    <source>
        <dbReference type="PROSITE" id="PS51188"/>
    </source>
</evidence>
<feature type="zinc finger region" description="CR-type" evidence="5">
    <location>
        <begin position="144"/>
        <end position="227"/>
    </location>
</feature>
<dbReference type="Pfam" id="PF01556">
    <property type="entry name" value="DnaJ_C"/>
    <property type="match status" value="1"/>
</dbReference>
<dbReference type="InterPro" id="IPR036410">
    <property type="entry name" value="HSP_DnaJ_Cys-rich_dom_sf"/>
</dbReference>
<keyword evidence="1 5" id="KW-0479">Metal-binding</keyword>
<dbReference type="PROSITE" id="PS50076">
    <property type="entry name" value="DNAJ_2"/>
    <property type="match status" value="1"/>
</dbReference>
<gene>
    <name evidence="9" type="ORF">CcCBS67573_g07079</name>
</gene>
<dbReference type="Gene3D" id="2.60.260.20">
    <property type="entry name" value="Urease metallochaperone UreE, N-terminal domain"/>
    <property type="match status" value="2"/>
</dbReference>
<dbReference type="FunFam" id="2.60.260.20:FF:000013">
    <property type="entry name" value="DnaJ subfamily B member 11"/>
    <property type="match status" value="1"/>
</dbReference>
<keyword evidence="2" id="KW-0677">Repeat</keyword>
<evidence type="ECO:0008006" key="11">
    <source>
        <dbReference type="Google" id="ProtNLM"/>
    </source>
</evidence>
<reference evidence="9 10" key="1">
    <citation type="journal article" date="2019" name="Sci. Rep.">
        <title>Comparative genomics of chytrid fungi reveal insights into the obligate biotrophic and pathogenic lifestyle of Synchytrium endobioticum.</title>
        <authorList>
            <person name="van de Vossenberg B.T.L.H."/>
            <person name="Warris S."/>
            <person name="Nguyen H.D.T."/>
            <person name="van Gent-Pelzer M.P.E."/>
            <person name="Joly D.L."/>
            <person name="van de Geest H.C."/>
            <person name="Bonants P.J.M."/>
            <person name="Smith D.S."/>
            <person name="Levesque C.A."/>
            <person name="van der Lee T.A.J."/>
        </authorList>
    </citation>
    <scope>NUCLEOTIDE SEQUENCE [LARGE SCALE GENOMIC DNA]</scope>
    <source>
        <strain evidence="9 10">CBS 675.73</strain>
    </source>
</reference>
<keyword evidence="3 5" id="KW-0863">Zinc-finger</keyword>
<evidence type="ECO:0000256" key="6">
    <source>
        <dbReference type="SAM" id="SignalP"/>
    </source>
</evidence>
<dbReference type="SUPFAM" id="SSF46565">
    <property type="entry name" value="Chaperone J-domain"/>
    <property type="match status" value="1"/>
</dbReference>
<dbReference type="Pfam" id="PF00684">
    <property type="entry name" value="DnaJ_CXXCXGXG"/>
    <property type="match status" value="1"/>
</dbReference>
<dbReference type="Gene3D" id="1.10.287.110">
    <property type="entry name" value="DnaJ domain"/>
    <property type="match status" value="1"/>
</dbReference>
<feature type="chain" id="PRO_5021305001" description="J domain-containing protein" evidence="6">
    <location>
        <begin position="21"/>
        <end position="365"/>
    </location>
</feature>
<evidence type="ECO:0000313" key="9">
    <source>
        <dbReference type="EMBL" id="TPX68671.1"/>
    </source>
</evidence>
<dbReference type="InterPro" id="IPR001623">
    <property type="entry name" value="DnaJ_domain"/>
</dbReference>
<feature type="domain" description="CR-type" evidence="8">
    <location>
        <begin position="144"/>
        <end position="227"/>
    </location>
</feature>
<evidence type="ECO:0000256" key="1">
    <source>
        <dbReference type="ARBA" id="ARBA00022723"/>
    </source>
</evidence>
<dbReference type="SMART" id="SM00271">
    <property type="entry name" value="DnaJ"/>
    <property type="match status" value="1"/>
</dbReference>
<dbReference type="InterPro" id="IPR008971">
    <property type="entry name" value="HSP40/DnaJ_pept-bd"/>
</dbReference>
<dbReference type="Pfam" id="PF00226">
    <property type="entry name" value="DnaJ"/>
    <property type="match status" value="1"/>
</dbReference>